<dbReference type="EMBL" id="CP165735">
    <property type="protein sequence ID" value="XDV70813.1"/>
    <property type="molecule type" value="Genomic_DNA"/>
</dbReference>
<reference evidence="1" key="1">
    <citation type="submission" date="2024-07" db="EMBL/GenBank/DDBJ databases">
        <authorList>
            <person name="Li J."/>
            <person name="Wei H."/>
            <person name="Ma J."/>
        </authorList>
    </citation>
    <scope>NUCLEOTIDE SEQUENCE</scope>
    <source>
        <strain evidence="1">AMU7</strain>
    </source>
</reference>
<evidence type="ECO:0008006" key="2">
    <source>
        <dbReference type="Google" id="ProtNLM"/>
    </source>
</evidence>
<name>A0AB39YLM7_9MICC</name>
<accession>A0AB39YLM7</accession>
<proteinExistence type="predicted"/>
<gene>
    <name evidence="1" type="ORF">ABQM86_17885</name>
</gene>
<dbReference type="RefSeq" id="WP_369745162.1">
    <property type="nucleotide sequence ID" value="NZ_CP165735.1"/>
</dbReference>
<organism evidence="1">
    <name type="scientific">Paenarthrobacter sp. AMU7</name>
    <dbReference type="NCBI Taxonomy" id="3162492"/>
    <lineage>
        <taxon>Bacteria</taxon>
        <taxon>Bacillati</taxon>
        <taxon>Actinomycetota</taxon>
        <taxon>Actinomycetes</taxon>
        <taxon>Micrococcales</taxon>
        <taxon>Micrococcaceae</taxon>
        <taxon>Paenarthrobacter</taxon>
    </lineage>
</organism>
<sequence length="115" mass="13053">MVSQDQRREALYDLIRLRRPLRESSAQLLMFEWSSQEELATAFAQDIGHALDEFWAGKISADDLCAWAEELQGREDIALDPEDRDFLADALFQLSTPELCGPADEVAVALRLRLT</sequence>
<protein>
    <recommendedName>
        <fullName evidence="2">DUF3775 domain-containing protein</fullName>
    </recommendedName>
</protein>
<dbReference type="AlphaFoldDB" id="A0AB39YLM7"/>
<evidence type="ECO:0000313" key="1">
    <source>
        <dbReference type="EMBL" id="XDV70813.1"/>
    </source>
</evidence>